<protein>
    <submittedName>
        <fullName evidence="2">RES domain-containing protein</fullName>
    </submittedName>
</protein>
<name>A0A345ZU25_9HYPH</name>
<gene>
    <name evidence="2" type="ORF">DW352_07780</name>
</gene>
<feature type="domain" description="RES" evidence="1">
    <location>
        <begin position="80"/>
        <end position="206"/>
    </location>
</feature>
<accession>A0A345ZU25</accession>
<reference evidence="2 3" key="1">
    <citation type="submission" date="2018-07" db="EMBL/GenBank/DDBJ databases">
        <authorList>
            <person name="Quirk P.G."/>
            <person name="Krulwich T.A."/>
        </authorList>
    </citation>
    <scope>NUCLEOTIDE SEQUENCE [LARGE SCALE GENOMIC DNA]</scope>
    <source>
        <strain evidence="2 3">CC-BB4</strain>
    </source>
</reference>
<dbReference type="OrthoDB" id="9795903at2"/>
<proteinExistence type="predicted"/>
<dbReference type="SMART" id="SM00953">
    <property type="entry name" value="RES"/>
    <property type="match status" value="1"/>
</dbReference>
<evidence type="ECO:0000313" key="2">
    <source>
        <dbReference type="EMBL" id="AXK80422.1"/>
    </source>
</evidence>
<keyword evidence="3" id="KW-1185">Reference proteome</keyword>
<dbReference type="AlphaFoldDB" id="A0A345ZU25"/>
<dbReference type="KEGG" id="ptaw:DW352_07780"/>
<sequence length="236" mass="26543">MVNEAPPVADVEWPVSHRIVRTIYPPVWLFEDIAPPEDWDLIASAEAKTNPRVREQIGDLTLVPRERRVAGPTASLVMAAFTHVSRARPSRFSDGSYGVWYCGDRFAVALAETAYHFERFMARTAEPPADAQYRELQAPIAGTLHDLRGEGFADSLDPESYAASQRLALPLKEQGSDGIVYPSVRWPAGEAAALFYPDLVQLPVTQARTLQYHWDGQRMTRYFVVGDEDWQAWPAR</sequence>
<dbReference type="EMBL" id="CP031417">
    <property type="protein sequence ID" value="AXK80422.1"/>
    <property type="molecule type" value="Genomic_DNA"/>
</dbReference>
<dbReference type="Proteomes" id="UP000254889">
    <property type="component" value="Chromosome"/>
</dbReference>
<dbReference type="Pfam" id="PF08808">
    <property type="entry name" value="RES"/>
    <property type="match status" value="1"/>
</dbReference>
<organism evidence="2 3">
    <name type="scientific">Pseudolabrys taiwanensis</name>
    <dbReference type="NCBI Taxonomy" id="331696"/>
    <lineage>
        <taxon>Bacteria</taxon>
        <taxon>Pseudomonadati</taxon>
        <taxon>Pseudomonadota</taxon>
        <taxon>Alphaproteobacteria</taxon>
        <taxon>Hyphomicrobiales</taxon>
        <taxon>Xanthobacteraceae</taxon>
        <taxon>Pseudolabrys</taxon>
    </lineage>
</organism>
<dbReference type="InterPro" id="IPR014914">
    <property type="entry name" value="RES_dom"/>
</dbReference>
<evidence type="ECO:0000259" key="1">
    <source>
        <dbReference type="SMART" id="SM00953"/>
    </source>
</evidence>
<evidence type="ECO:0000313" key="3">
    <source>
        <dbReference type="Proteomes" id="UP000254889"/>
    </source>
</evidence>